<evidence type="ECO:0000313" key="6">
    <source>
        <dbReference type="EMBL" id="KPN80683.1"/>
    </source>
</evidence>
<dbReference type="InterPro" id="IPR000361">
    <property type="entry name" value="ATAP_core_dom"/>
</dbReference>
<reference evidence="7 8" key="1">
    <citation type="journal article" date="2015" name="Genome Biol. Evol.">
        <title>Functionally Structured Genomes in Lactobacillus kunkeei Colonizing the Honey Crop and Food Products of Honeybees and Stingless Bees.</title>
        <authorList>
            <person name="Tamarit D."/>
            <person name="Ellegaard K.M."/>
            <person name="Wikander J."/>
            <person name="Olofsson T."/>
            <person name="Vasquez A."/>
            <person name="Andersson S.G."/>
        </authorList>
    </citation>
    <scope>NUCLEOTIDE SEQUENCE [LARGE SCALE GENOMIC DNA]</scope>
    <source>
        <strain evidence="4 8">LAko</strain>
        <strain evidence="5 7">LAla</strain>
        <strain evidence="6 9">LMbo</strain>
    </source>
</reference>
<dbReference type="InterPro" id="IPR035903">
    <property type="entry name" value="HesB-like_dom_sf"/>
</dbReference>
<dbReference type="SUPFAM" id="SSF89360">
    <property type="entry name" value="HesB-like domain"/>
    <property type="match status" value="1"/>
</dbReference>
<dbReference type="Proteomes" id="UP000050269">
    <property type="component" value="Unassembled WGS sequence"/>
</dbReference>
<dbReference type="EMBL" id="CP012920">
    <property type="protein sequence ID" value="ALJ31430.1"/>
    <property type="molecule type" value="Genomic_DNA"/>
</dbReference>
<protein>
    <recommendedName>
        <fullName evidence="1">Core domain-containing protein</fullName>
    </recommendedName>
</protein>
<evidence type="ECO:0000313" key="10">
    <source>
        <dbReference type="Proteomes" id="UP000067203"/>
    </source>
</evidence>
<evidence type="ECO:0000313" key="5">
    <source>
        <dbReference type="EMBL" id="KOY78768.1"/>
    </source>
</evidence>
<dbReference type="EMBL" id="JXCZ01000036">
    <property type="protein sequence ID" value="KOY78768.1"/>
    <property type="molecule type" value="Genomic_DNA"/>
</dbReference>
<name>A0A087EN42_9LACO</name>
<evidence type="ECO:0000313" key="9">
    <source>
        <dbReference type="Proteomes" id="UP000050269"/>
    </source>
</evidence>
<dbReference type="eggNOG" id="COG4918">
    <property type="taxonomic scope" value="Bacteria"/>
</dbReference>
<dbReference type="Proteomes" id="UP000186588">
    <property type="component" value="Unassembled WGS sequence"/>
</dbReference>
<reference evidence="10" key="2">
    <citation type="submission" date="2015-10" db="EMBL/GenBank/DDBJ databases">
        <title>Bioinformatic analysis of the first complete genome sequence of Lactobacillus kunkeei strain MP2, an Apis mellifera gut isolate.</title>
        <authorList>
            <person name="Asenjo F."/>
            <person name="Olmos A."/>
            <person name="Henriquez-Piskulich P."/>
            <person name="Aldea P."/>
            <person name="Ugalde J.A."/>
            <person name="Trombert A.N."/>
        </authorList>
    </citation>
    <scope>NUCLEOTIDE SEQUENCE [LARGE SCALE GENOMIC DNA]</scope>
    <source>
        <strain evidence="10">MP2</strain>
    </source>
</reference>
<evidence type="ECO:0000313" key="7">
    <source>
        <dbReference type="Proteomes" id="UP000037749"/>
    </source>
</evidence>
<dbReference type="Pfam" id="PF01521">
    <property type="entry name" value="Fe-S_biosyn"/>
    <property type="match status" value="1"/>
</dbReference>
<proteinExistence type="predicted"/>
<evidence type="ECO:0000313" key="3">
    <source>
        <dbReference type="EMBL" id="GAT91105.1"/>
    </source>
</evidence>
<evidence type="ECO:0000313" key="11">
    <source>
        <dbReference type="Proteomes" id="UP000186588"/>
    </source>
</evidence>
<dbReference type="OrthoDB" id="2361502at2"/>
<dbReference type="RefSeq" id="WP_034532401.1">
    <property type="nucleotide sequence ID" value="NZ_BAABVW010000108.1"/>
</dbReference>
<reference evidence="3 11" key="4">
    <citation type="journal article" date="2016" name="Syst. Appl. Microbiol.">
        <title>Genomic characterization of a fructophilic bee symbiont Lactobacillus kunkeei reveals its niche-specific adaptation.</title>
        <authorList>
            <person name="Maeno S."/>
            <person name="Tanizawa Y."/>
            <person name="Kanesaki Y."/>
            <person name="Kubota E."/>
            <person name="Kumar H."/>
            <person name="Dicks L."/>
            <person name="Salminen S."/>
            <person name="Nakagawa J."/>
            <person name="Arita M."/>
            <person name="Endo A."/>
        </authorList>
    </citation>
    <scope>NUCLEOTIDE SEQUENCE [LARGE SCALE GENOMIC DNA]</scope>
    <source>
        <strain evidence="3 11">FF30-6</strain>
    </source>
</reference>
<feature type="domain" description="Core" evidence="1">
    <location>
        <begin position="1"/>
        <end position="111"/>
    </location>
</feature>
<keyword evidence="8" id="KW-1185">Reference proteome</keyword>
<dbReference type="KEGG" id="lku:APS55_03950"/>
<dbReference type="STRING" id="148814.APS55_03950"/>
<dbReference type="AlphaFoldDB" id="A0A087EN42"/>
<accession>A0A087EN42</accession>
<dbReference type="Proteomes" id="UP000037778">
    <property type="component" value="Unassembled WGS sequence"/>
</dbReference>
<sequence length="114" mass="12490">MKLTITDAAKEKIQNKVQGDAKFFLSLDDGVGNYSDAGSCAIDTSFDLIAVDPDLEDKDFNASMDSDLGPIYYKDYSGSFLEQNLKFDVMYNALILSGDSGMIDGNVPVIDKRK</sequence>
<evidence type="ECO:0000313" key="2">
    <source>
        <dbReference type="EMBL" id="ALJ31430.1"/>
    </source>
</evidence>
<dbReference type="Proteomes" id="UP000037749">
    <property type="component" value="Unassembled WGS sequence"/>
</dbReference>
<evidence type="ECO:0000313" key="4">
    <source>
        <dbReference type="EMBL" id="KOY75821.1"/>
    </source>
</evidence>
<dbReference type="EMBL" id="JXDF01000025">
    <property type="protein sequence ID" value="KPN80683.1"/>
    <property type="molecule type" value="Genomic_DNA"/>
</dbReference>
<dbReference type="Proteomes" id="UP000067203">
    <property type="component" value="Chromosome"/>
</dbReference>
<reference evidence="2 10" key="3">
    <citation type="journal article" date="2016" name="PeerJ">
        <title>Genome sequencing and analysis of the first complete genome of Lactobacillus kunkeei strain MP2, an Apis mellifera gut isolate.</title>
        <authorList>
            <person name="Asenjo F."/>
            <person name="Olmos A."/>
            <person name="Henriquez-Piskulich P."/>
            <person name="Polanco V."/>
            <person name="Aldea P."/>
            <person name="Ugalde J.A."/>
            <person name="Trombert A.N."/>
        </authorList>
    </citation>
    <scope>NUCLEOTIDE SEQUENCE [LARGE SCALE GENOMIC DNA]</scope>
    <source>
        <strain evidence="2 10">MP2</strain>
    </source>
</reference>
<evidence type="ECO:0000259" key="1">
    <source>
        <dbReference type="Pfam" id="PF01521"/>
    </source>
</evidence>
<dbReference type="GeneID" id="66349357"/>
<dbReference type="EMBL" id="JXCY01000007">
    <property type="protein sequence ID" value="KOY75821.1"/>
    <property type="molecule type" value="Genomic_DNA"/>
</dbReference>
<dbReference type="EMBL" id="BDDX01000013">
    <property type="protein sequence ID" value="GAT91105.1"/>
    <property type="molecule type" value="Genomic_DNA"/>
</dbReference>
<organism evidence="5 7">
    <name type="scientific">Apilactobacillus kunkeei</name>
    <dbReference type="NCBI Taxonomy" id="148814"/>
    <lineage>
        <taxon>Bacteria</taxon>
        <taxon>Bacillati</taxon>
        <taxon>Bacillota</taxon>
        <taxon>Bacilli</taxon>
        <taxon>Lactobacillales</taxon>
        <taxon>Lactobacillaceae</taxon>
        <taxon>Apilactobacillus</taxon>
    </lineage>
</organism>
<dbReference type="PATRIC" id="fig|148814.10.peg.1195"/>
<dbReference type="Gene3D" id="2.60.300.12">
    <property type="entry name" value="HesB-like domain"/>
    <property type="match status" value="1"/>
</dbReference>
<gene>
    <name evidence="2" type="ORF">APS55_03950</name>
    <name evidence="3" type="ORF">FF306_01225</name>
    <name evidence="4" type="ORF">RZ71_02420</name>
    <name evidence="5" type="ORF">RZ72_01680</name>
    <name evidence="6" type="ORF">RZ78_00480</name>
</gene>
<evidence type="ECO:0000313" key="8">
    <source>
        <dbReference type="Proteomes" id="UP000037778"/>
    </source>
</evidence>